<dbReference type="AlphaFoldDB" id="A0A6P1M386"/>
<dbReference type="InterPro" id="IPR029030">
    <property type="entry name" value="Caspase-like_dom_sf"/>
</dbReference>
<evidence type="ECO:0000313" key="3">
    <source>
        <dbReference type="Proteomes" id="UP000464954"/>
    </source>
</evidence>
<feature type="domain" description="Peptidase C14 caspase" evidence="1">
    <location>
        <begin position="42"/>
        <end position="252"/>
    </location>
</feature>
<name>A0A6P1M386_9BACT</name>
<dbReference type="PANTHER" id="PTHR22576">
    <property type="entry name" value="MUCOSA ASSOCIATED LYMPHOID TISSUE LYMPHOMA TRANSLOCATION PROTEIN 1/PARACASPASE"/>
    <property type="match status" value="1"/>
</dbReference>
<dbReference type="Gene3D" id="3.40.50.10610">
    <property type="entry name" value="ABC-type transport auxiliary lipoprotein component"/>
    <property type="match status" value="1"/>
</dbReference>
<reference evidence="2 3" key="1">
    <citation type="submission" date="2020-01" db="EMBL/GenBank/DDBJ databases">
        <title>Ponticoccus aerotolerans gen. nov., sp. nov., an anaerobic bacterium and proposal of Ponticoccusceae fam. nov., Ponticoccusles ord. nov. and Ponticoccuse classis nov. in the phylum Kiritimatiellaeota.</title>
        <authorList>
            <person name="Zhou L.Y."/>
            <person name="Du Z.J."/>
        </authorList>
    </citation>
    <scope>NUCLEOTIDE SEQUENCE [LARGE SCALE GENOMIC DNA]</scope>
    <source>
        <strain evidence="2 3">S-5007</strain>
    </source>
</reference>
<dbReference type="GO" id="GO:0006508">
    <property type="term" value="P:proteolysis"/>
    <property type="evidence" value="ECO:0007669"/>
    <property type="project" value="InterPro"/>
</dbReference>
<dbReference type="KEGG" id="taer:GT409_06295"/>
<dbReference type="GO" id="GO:0030288">
    <property type="term" value="C:outer membrane-bounded periplasmic space"/>
    <property type="evidence" value="ECO:0007669"/>
    <property type="project" value="InterPro"/>
</dbReference>
<dbReference type="PANTHER" id="PTHR22576:SF37">
    <property type="entry name" value="MUCOSA-ASSOCIATED LYMPHOID TISSUE LYMPHOMA TRANSLOCATION PROTEIN 1"/>
    <property type="match status" value="1"/>
</dbReference>
<dbReference type="GO" id="GO:0004197">
    <property type="term" value="F:cysteine-type endopeptidase activity"/>
    <property type="evidence" value="ECO:0007669"/>
    <property type="project" value="InterPro"/>
</dbReference>
<keyword evidence="3" id="KW-1185">Reference proteome</keyword>
<dbReference type="Proteomes" id="UP000464954">
    <property type="component" value="Chromosome"/>
</dbReference>
<evidence type="ECO:0000259" key="1">
    <source>
        <dbReference type="Pfam" id="PF00656"/>
    </source>
</evidence>
<dbReference type="RefSeq" id="WP_160628035.1">
    <property type="nucleotide sequence ID" value="NZ_CP047593.1"/>
</dbReference>
<dbReference type="EMBL" id="CP047593">
    <property type="protein sequence ID" value="QHI69070.1"/>
    <property type="molecule type" value="Genomic_DNA"/>
</dbReference>
<dbReference type="Gene3D" id="3.40.50.1460">
    <property type="match status" value="1"/>
</dbReference>
<dbReference type="SUPFAM" id="SSF52129">
    <property type="entry name" value="Caspase-like"/>
    <property type="match status" value="1"/>
</dbReference>
<dbReference type="InterPro" id="IPR005534">
    <property type="entry name" value="Curli_assmbl/transp-comp_CsgG"/>
</dbReference>
<organism evidence="2 3">
    <name type="scientific">Tichowtungia aerotolerans</name>
    <dbReference type="NCBI Taxonomy" id="2697043"/>
    <lineage>
        <taxon>Bacteria</taxon>
        <taxon>Pseudomonadati</taxon>
        <taxon>Kiritimatiellota</taxon>
        <taxon>Tichowtungiia</taxon>
        <taxon>Tichowtungiales</taxon>
        <taxon>Tichowtungiaceae</taxon>
        <taxon>Tichowtungia</taxon>
    </lineage>
</organism>
<dbReference type="InterPro" id="IPR052039">
    <property type="entry name" value="Caspase-related_regulators"/>
</dbReference>
<gene>
    <name evidence="2" type="ORF">GT409_06295</name>
</gene>
<proteinExistence type="predicted"/>
<dbReference type="Pfam" id="PF03783">
    <property type="entry name" value="CsgG"/>
    <property type="match status" value="1"/>
</dbReference>
<sequence>MKTQCQLILLGVVLAAVTACERPQPGVLEKPPDTTPPALTYHALVIGIGDYNGTGWLQLGTARADAEEIGDVLHERYGFHVTKLTDHQATRGNILRALDQLMQLTSNDALLIYFAGHGSYDESMGEGYWIPFGAERSRMGLPAKEDWLWNSSISRILQASPARHILLVADTCYGGALFRGEETPEKSDHWYRRAMDVPSRYLITSGNLEPVLDSGIRHSVFAQELLNYLRYAEQEFFSASDIAVAIRSKVSRLTGQLVRMGPLPSPAHAGGEFVFVRSGSILAQNTEPVPDPAVFRNAEPIGTLQSLADRIESASFMRPRVLACLGPSGDNAEETAVVRSRLQDALRSIGGTVLVEREAFDDLLQEVELGKSGMADRRAAMEIGRLLPASLILFGEMVPFDGQTEIQLRVVDTETSRVLSAVNEPFTDRSDLDSACRTLAEQIMQAVDRARPVIMPARPTDDGNLTAGWGRFHGAQVGDTFAIITRTGIGTIAPKETVCGTAKILSLGEEEALFAADWSRADTNRPATQLWLKATF</sequence>
<evidence type="ECO:0000313" key="2">
    <source>
        <dbReference type="EMBL" id="QHI69070.1"/>
    </source>
</evidence>
<accession>A0A6P1M386</accession>
<dbReference type="PROSITE" id="PS51257">
    <property type="entry name" value="PROKAR_LIPOPROTEIN"/>
    <property type="match status" value="1"/>
</dbReference>
<protein>
    <recommendedName>
        <fullName evidence="1">Peptidase C14 caspase domain-containing protein</fullName>
    </recommendedName>
</protein>
<dbReference type="InterPro" id="IPR011600">
    <property type="entry name" value="Pept_C14_caspase"/>
</dbReference>
<dbReference type="Pfam" id="PF00656">
    <property type="entry name" value="Peptidase_C14"/>
    <property type="match status" value="1"/>
</dbReference>